<evidence type="ECO:0000256" key="1">
    <source>
        <dbReference type="SAM" id="MobiDB-lite"/>
    </source>
</evidence>
<gene>
    <name evidence="3" type="ORF">LMG1861_04812</name>
</gene>
<dbReference type="Proteomes" id="UP000494105">
    <property type="component" value="Unassembled WGS sequence"/>
</dbReference>
<accession>A0A6S7EG69</accession>
<dbReference type="RefSeq" id="WP_175129725.1">
    <property type="nucleotide sequence ID" value="NZ_CADILD010000003.1"/>
</dbReference>
<reference evidence="3 4" key="1">
    <citation type="submission" date="2020-04" db="EMBL/GenBank/DDBJ databases">
        <authorList>
            <person name="De Canck E."/>
        </authorList>
    </citation>
    <scope>NUCLEOTIDE SEQUENCE [LARGE SCALE GENOMIC DNA]</scope>
    <source>
        <strain evidence="3 4">LMG 1861</strain>
    </source>
</reference>
<keyword evidence="2" id="KW-1133">Transmembrane helix</keyword>
<keyword evidence="2" id="KW-0812">Transmembrane</keyword>
<feature type="transmembrane region" description="Helical" evidence="2">
    <location>
        <begin position="168"/>
        <end position="190"/>
    </location>
</feature>
<dbReference type="EMBL" id="CADILD010000003">
    <property type="protein sequence ID" value="CAB3911010.1"/>
    <property type="molecule type" value="Genomic_DNA"/>
</dbReference>
<organism evidence="3 4">
    <name type="scientific">Achromobacter piechaudii</name>
    <dbReference type="NCBI Taxonomy" id="72556"/>
    <lineage>
        <taxon>Bacteria</taxon>
        <taxon>Pseudomonadati</taxon>
        <taxon>Pseudomonadota</taxon>
        <taxon>Betaproteobacteria</taxon>
        <taxon>Burkholderiales</taxon>
        <taxon>Alcaligenaceae</taxon>
        <taxon>Achromobacter</taxon>
    </lineage>
</organism>
<evidence type="ECO:0000313" key="4">
    <source>
        <dbReference type="Proteomes" id="UP000494105"/>
    </source>
</evidence>
<sequence length="194" mass="19871">MNTADFSVLSDELVVTLNPLRRGAYRARAVCARLAGLALPWNTASSNAEPRQRSRPGTSPARWPFPPAPVEEGALVEQGETLPASANIPTPASIPAGRPTAEPVLARAPAPALASPVTSAFAPALDPARAGALAPAFAPAVATPAPRERSLGNATVEPVSSQVTMKAMVLDVVMVLAWGAIIPGLMWLGAAAGF</sequence>
<dbReference type="AlphaFoldDB" id="A0A6S7EG69"/>
<protein>
    <submittedName>
        <fullName evidence="3">Uncharacterized protein</fullName>
    </submittedName>
</protein>
<feature type="region of interest" description="Disordered" evidence="1">
    <location>
        <begin position="45"/>
        <end position="68"/>
    </location>
</feature>
<evidence type="ECO:0000313" key="3">
    <source>
        <dbReference type="EMBL" id="CAB3911010.1"/>
    </source>
</evidence>
<evidence type="ECO:0000256" key="2">
    <source>
        <dbReference type="SAM" id="Phobius"/>
    </source>
</evidence>
<proteinExistence type="predicted"/>
<keyword evidence="2" id="KW-0472">Membrane</keyword>
<name>A0A6S7EG69_9BURK</name>